<protein>
    <recommendedName>
        <fullName evidence="3">DUF1456 domain-containing protein</fullName>
    </recommendedName>
</protein>
<accession>A0A1V3III7</accession>
<gene>
    <name evidence="1" type="ORF">BKK50_08990</name>
</gene>
<sequence>MDKNTIFAKLFRLTPFSYDIPSFIELMAKSGYSVTKSQINCWQRREGTEKSRPVPDFVFEVIFSYLFERKVKGLEIIPRFEEKNE</sequence>
<dbReference type="STRING" id="1908260.BKK50_08990"/>
<evidence type="ECO:0008006" key="3">
    <source>
        <dbReference type="Google" id="ProtNLM"/>
    </source>
</evidence>
<dbReference type="EMBL" id="MLHJ01000094">
    <property type="protein sequence ID" value="OOF41017.1"/>
    <property type="molecule type" value="Genomic_DNA"/>
</dbReference>
<keyword evidence="2" id="KW-1185">Reference proteome</keyword>
<dbReference type="RefSeq" id="WP_077417441.1">
    <property type="nucleotide sequence ID" value="NZ_MLHJ01000094.1"/>
</dbReference>
<organism evidence="1 2">
    <name type="scientific">Rodentibacter rarus</name>
    <dbReference type="NCBI Taxonomy" id="1908260"/>
    <lineage>
        <taxon>Bacteria</taxon>
        <taxon>Pseudomonadati</taxon>
        <taxon>Pseudomonadota</taxon>
        <taxon>Gammaproteobacteria</taxon>
        <taxon>Pasteurellales</taxon>
        <taxon>Pasteurellaceae</taxon>
        <taxon>Rodentibacter</taxon>
    </lineage>
</organism>
<dbReference type="OrthoDB" id="5690374at2"/>
<evidence type="ECO:0000313" key="2">
    <source>
        <dbReference type="Proteomes" id="UP000189433"/>
    </source>
</evidence>
<evidence type="ECO:0000313" key="1">
    <source>
        <dbReference type="EMBL" id="OOF41017.1"/>
    </source>
</evidence>
<comment type="caution">
    <text evidence="1">The sequence shown here is derived from an EMBL/GenBank/DDBJ whole genome shotgun (WGS) entry which is preliminary data.</text>
</comment>
<name>A0A1V3III7_9PAST</name>
<proteinExistence type="predicted"/>
<dbReference type="AlphaFoldDB" id="A0A1V3III7"/>
<reference evidence="1 2" key="1">
    <citation type="submission" date="2016-10" db="EMBL/GenBank/DDBJ databases">
        <title>Rodentibacter gen. nov. and new species.</title>
        <authorList>
            <person name="Christensen H."/>
        </authorList>
    </citation>
    <scope>NUCLEOTIDE SEQUENCE [LARGE SCALE GENOMIC DNA]</scope>
    <source>
        <strain evidence="1 2">CCUG17206</strain>
    </source>
</reference>
<dbReference type="Proteomes" id="UP000189433">
    <property type="component" value="Unassembled WGS sequence"/>
</dbReference>